<reference evidence="2 3" key="1">
    <citation type="submission" date="2023-03" db="EMBL/GenBank/DDBJ databases">
        <title>YIM 152171 draft genome.</title>
        <authorList>
            <person name="Yang Z."/>
        </authorList>
    </citation>
    <scope>NUCLEOTIDE SEQUENCE [LARGE SCALE GENOMIC DNA]</scope>
    <source>
        <strain evidence="2 3">YIM 152171</strain>
    </source>
</reference>
<feature type="transmembrane region" description="Helical" evidence="1">
    <location>
        <begin position="37"/>
        <end position="55"/>
    </location>
</feature>
<dbReference type="AlphaFoldDB" id="A0AAP4D7H3"/>
<evidence type="ECO:0000313" key="3">
    <source>
        <dbReference type="Proteomes" id="UP001301140"/>
    </source>
</evidence>
<keyword evidence="1" id="KW-1133">Transmembrane helix</keyword>
<sequence>MTKPQRFLNRVIVFLVLAALVVGAMFPVVWTAFLHNVFLNGLILAVLLAGIVYNLRRIIRLRTEIGWIETVQTMGTGATLKNPPRLLGPVAQVLGEQHRRGRMLSAPSLRHLLDGISARLDESRDIARYETGLLIFLGLLGTFWGLLQAINAIGGVIGGLTIGGGDFVTLFNEMKAGLSRPLGGMGTAFSSSLFGLAGSLILGFLDLQATQAQNSFYNDLEDWLTGLTRHAVADAGLPEIGSGGPPIPVYVQALLQQTAENLDRLQGAMASSEDTQRHLHHSLHELNDRLSMLGDRLMREQEMLGRLIDGQQVIAEHLARPAAVLDEATRNHIRNTDVQIARLAEDMARGRTEMAREIKSEIKLVARTIAIAAGDPQLVRD</sequence>
<feature type="transmembrane region" description="Helical" evidence="1">
    <location>
        <begin position="133"/>
        <end position="162"/>
    </location>
</feature>
<organism evidence="2 3">
    <name type="scientific">Marinimicrococcus flavescens</name>
    <dbReference type="NCBI Taxonomy" id="3031815"/>
    <lineage>
        <taxon>Bacteria</taxon>
        <taxon>Pseudomonadati</taxon>
        <taxon>Pseudomonadota</taxon>
        <taxon>Alphaproteobacteria</taxon>
        <taxon>Geminicoccales</taxon>
        <taxon>Geminicoccaceae</taxon>
        <taxon>Marinimicrococcus</taxon>
    </lineage>
</organism>
<evidence type="ECO:0000313" key="2">
    <source>
        <dbReference type="EMBL" id="MDF1587261.1"/>
    </source>
</evidence>
<dbReference type="EMBL" id="JARGEQ010000126">
    <property type="protein sequence ID" value="MDF1587261.1"/>
    <property type="molecule type" value="Genomic_DNA"/>
</dbReference>
<accession>A0AAP4D7H3</accession>
<keyword evidence="2" id="KW-0969">Cilium</keyword>
<keyword evidence="1" id="KW-0812">Transmembrane</keyword>
<comment type="caution">
    <text evidence="2">The sequence shown here is derived from an EMBL/GenBank/DDBJ whole genome shotgun (WGS) entry which is preliminary data.</text>
</comment>
<keyword evidence="3" id="KW-1185">Reference proteome</keyword>
<name>A0AAP4D7H3_9PROT</name>
<dbReference type="Proteomes" id="UP001301140">
    <property type="component" value="Unassembled WGS sequence"/>
</dbReference>
<feature type="transmembrane region" description="Helical" evidence="1">
    <location>
        <begin position="182"/>
        <end position="205"/>
    </location>
</feature>
<gene>
    <name evidence="2" type="ORF">PZ740_12820</name>
</gene>
<proteinExistence type="predicted"/>
<protein>
    <submittedName>
        <fullName evidence="2">Flagellar motor protein MotA</fullName>
    </submittedName>
</protein>
<evidence type="ECO:0000256" key="1">
    <source>
        <dbReference type="SAM" id="Phobius"/>
    </source>
</evidence>
<keyword evidence="2" id="KW-0282">Flagellum</keyword>
<feature type="transmembrane region" description="Helical" evidence="1">
    <location>
        <begin position="12"/>
        <end position="31"/>
    </location>
</feature>
<keyword evidence="1" id="KW-0472">Membrane</keyword>
<keyword evidence="2" id="KW-0966">Cell projection</keyword>
<dbReference type="RefSeq" id="WP_327789680.1">
    <property type="nucleotide sequence ID" value="NZ_JARGEQ010000126.1"/>
</dbReference>